<protein>
    <recommendedName>
        <fullName evidence="1">Glycine zipper domain-containing protein</fullName>
    </recommendedName>
</protein>
<dbReference type="Proteomes" id="UP000318288">
    <property type="component" value="Unassembled WGS sequence"/>
</dbReference>
<evidence type="ECO:0000313" key="2">
    <source>
        <dbReference type="EMBL" id="TWU50922.1"/>
    </source>
</evidence>
<proteinExistence type="predicted"/>
<accession>A0A5C6EPB3</accession>
<organism evidence="2 3">
    <name type="scientific">Rubripirellula tenax</name>
    <dbReference type="NCBI Taxonomy" id="2528015"/>
    <lineage>
        <taxon>Bacteria</taxon>
        <taxon>Pseudomonadati</taxon>
        <taxon>Planctomycetota</taxon>
        <taxon>Planctomycetia</taxon>
        <taxon>Pirellulales</taxon>
        <taxon>Pirellulaceae</taxon>
        <taxon>Rubripirellula</taxon>
    </lineage>
</organism>
<reference evidence="2 3" key="1">
    <citation type="submission" date="2019-02" db="EMBL/GenBank/DDBJ databases">
        <title>Deep-cultivation of Planctomycetes and their phenomic and genomic characterization uncovers novel biology.</title>
        <authorList>
            <person name="Wiegand S."/>
            <person name="Jogler M."/>
            <person name="Boedeker C."/>
            <person name="Pinto D."/>
            <person name="Vollmers J."/>
            <person name="Rivas-Marin E."/>
            <person name="Kohn T."/>
            <person name="Peeters S.H."/>
            <person name="Heuer A."/>
            <person name="Rast P."/>
            <person name="Oberbeckmann S."/>
            <person name="Bunk B."/>
            <person name="Jeske O."/>
            <person name="Meyerdierks A."/>
            <person name="Storesund J.E."/>
            <person name="Kallscheuer N."/>
            <person name="Luecker S."/>
            <person name="Lage O.M."/>
            <person name="Pohl T."/>
            <person name="Merkel B.J."/>
            <person name="Hornburger P."/>
            <person name="Mueller R.-W."/>
            <person name="Bruemmer F."/>
            <person name="Labrenz M."/>
            <person name="Spormann A.M."/>
            <person name="Op Den Camp H."/>
            <person name="Overmann J."/>
            <person name="Amann R."/>
            <person name="Jetten M.S.M."/>
            <person name="Mascher T."/>
            <person name="Medema M.H."/>
            <person name="Devos D.P."/>
            <person name="Kaster A.-K."/>
            <person name="Ovreas L."/>
            <person name="Rohde M."/>
            <person name="Galperin M.Y."/>
            <person name="Jogler C."/>
        </authorList>
    </citation>
    <scope>NUCLEOTIDE SEQUENCE [LARGE SCALE GENOMIC DNA]</scope>
    <source>
        <strain evidence="2 3">Poly51</strain>
    </source>
</reference>
<dbReference type="EMBL" id="SJPW01000005">
    <property type="protein sequence ID" value="TWU50922.1"/>
    <property type="molecule type" value="Genomic_DNA"/>
</dbReference>
<dbReference type="Pfam" id="PF13488">
    <property type="entry name" value="Gly-zipper_Omp"/>
    <property type="match status" value="1"/>
</dbReference>
<name>A0A5C6EPB3_9BACT</name>
<keyword evidence="3" id="KW-1185">Reference proteome</keyword>
<sequence length="276" mass="29613">MALLRVTSLAYQKARKTPILFRFSGLAIASPISSQFCCQRLPQTPFAGLFDPMDRQPMEHLLMSRTILLFATIACAVTLPQTAHAQAGTQRGATLGGLGGAVAGAIIGDHNGEAGAGAAIGGVIGAVTGGLLGNANDKQRAAQQQQQYYYQQQQQTYATQSSVSIQDVISMSRSGLSEGVIINQINQRGTQVTLQVPDIIALHQQGVSENVISALQRAPSGSQRIARAPEPVYVAPSPVIVEERYIVPSYPPPSYHYYRHAPPRHYHHGSSIRIGF</sequence>
<evidence type="ECO:0000313" key="3">
    <source>
        <dbReference type="Proteomes" id="UP000318288"/>
    </source>
</evidence>
<dbReference type="InterPro" id="IPR039567">
    <property type="entry name" value="Gly-zipper"/>
</dbReference>
<gene>
    <name evidence="2" type="ORF">Poly51_42150</name>
</gene>
<comment type="caution">
    <text evidence="2">The sequence shown here is derived from an EMBL/GenBank/DDBJ whole genome shotgun (WGS) entry which is preliminary data.</text>
</comment>
<feature type="domain" description="Glycine zipper" evidence="1">
    <location>
        <begin position="96"/>
        <end position="139"/>
    </location>
</feature>
<evidence type="ECO:0000259" key="1">
    <source>
        <dbReference type="Pfam" id="PF13488"/>
    </source>
</evidence>
<dbReference type="AlphaFoldDB" id="A0A5C6EPB3"/>